<reference evidence="6" key="1">
    <citation type="journal article" date="2019" name="Int. J. Syst. Evol. Microbiol.">
        <title>The Global Catalogue of Microorganisms (GCM) 10K type strain sequencing project: providing services to taxonomists for standard genome sequencing and annotation.</title>
        <authorList>
            <consortium name="The Broad Institute Genomics Platform"/>
            <consortium name="The Broad Institute Genome Sequencing Center for Infectious Disease"/>
            <person name="Wu L."/>
            <person name="Ma J."/>
        </authorList>
    </citation>
    <scope>NUCLEOTIDE SEQUENCE [LARGE SCALE GENOMIC DNA]</scope>
    <source>
        <strain evidence="6">JCM 11650</strain>
    </source>
</reference>
<organism evidence="5 6">
    <name type="scientific">Comamonas nitrativorans</name>
    <dbReference type="NCBI Taxonomy" id="108437"/>
    <lineage>
        <taxon>Bacteria</taxon>
        <taxon>Pseudomonadati</taxon>
        <taxon>Pseudomonadota</taxon>
        <taxon>Betaproteobacteria</taxon>
        <taxon>Burkholderiales</taxon>
        <taxon>Comamonadaceae</taxon>
        <taxon>Comamonas</taxon>
    </lineage>
</organism>
<evidence type="ECO:0000313" key="6">
    <source>
        <dbReference type="Proteomes" id="UP001595967"/>
    </source>
</evidence>
<evidence type="ECO:0000256" key="1">
    <source>
        <dbReference type="ARBA" id="ARBA00022908"/>
    </source>
</evidence>
<dbReference type="InterPro" id="IPR010998">
    <property type="entry name" value="Integrase_recombinase_N"/>
</dbReference>
<name>A0ABV9GSP7_9BURK</name>
<keyword evidence="2" id="KW-0238">DNA-binding</keyword>
<dbReference type="InterPro" id="IPR002104">
    <property type="entry name" value="Integrase_catalytic"/>
</dbReference>
<dbReference type="PANTHER" id="PTHR30349:SF94">
    <property type="entry name" value="INTEGRASE_RECOMBINASE HI_1414-RELATED"/>
    <property type="match status" value="1"/>
</dbReference>
<keyword evidence="1" id="KW-0229">DNA integration</keyword>
<dbReference type="Pfam" id="PF00589">
    <property type="entry name" value="Phage_integrase"/>
    <property type="match status" value="1"/>
</dbReference>
<protein>
    <submittedName>
        <fullName evidence="5">Site-specific integrase</fullName>
    </submittedName>
</protein>
<evidence type="ECO:0000256" key="3">
    <source>
        <dbReference type="ARBA" id="ARBA00023172"/>
    </source>
</evidence>
<dbReference type="CDD" id="cd00796">
    <property type="entry name" value="INT_Rci_Hp1_C"/>
    <property type="match status" value="1"/>
</dbReference>
<gene>
    <name evidence="5" type="ORF">ACFO3A_03270</name>
</gene>
<evidence type="ECO:0000313" key="5">
    <source>
        <dbReference type="EMBL" id="MFC4621233.1"/>
    </source>
</evidence>
<feature type="domain" description="Tyr recombinase" evidence="4">
    <location>
        <begin position="161"/>
        <end position="329"/>
    </location>
</feature>
<evidence type="ECO:0000256" key="2">
    <source>
        <dbReference type="ARBA" id="ARBA00023125"/>
    </source>
</evidence>
<dbReference type="SUPFAM" id="SSF56349">
    <property type="entry name" value="DNA breaking-rejoining enzymes"/>
    <property type="match status" value="1"/>
</dbReference>
<keyword evidence="3" id="KW-0233">DNA recombination</keyword>
<dbReference type="Proteomes" id="UP001595967">
    <property type="component" value="Unassembled WGS sequence"/>
</dbReference>
<dbReference type="EMBL" id="JBHSEW010000002">
    <property type="protein sequence ID" value="MFC4621233.1"/>
    <property type="molecule type" value="Genomic_DNA"/>
</dbReference>
<dbReference type="PANTHER" id="PTHR30349">
    <property type="entry name" value="PHAGE INTEGRASE-RELATED"/>
    <property type="match status" value="1"/>
</dbReference>
<dbReference type="PROSITE" id="PS51898">
    <property type="entry name" value="TYR_RECOMBINASE"/>
    <property type="match status" value="1"/>
</dbReference>
<comment type="caution">
    <text evidence="5">The sequence shown here is derived from an EMBL/GenBank/DDBJ whole genome shotgun (WGS) entry which is preliminary data.</text>
</comment>
<evidence type="ECO:0000259" key="4">
    <source>
        <dbReference type="PROSITE" id="PS51898"/>
    </source>
</evidence>
<dbReference type="InterPro" id="IPR050090">
    <property type="entry name" value="Tyrosine_recombinase_XerCD"/>
</dbReference>
<dbReference type="InterPro" id="IPR013762">
    <property type="entry name" value="Integrase-like_cat_sf"/>
</dbReference>
<sequence>MATFTKRGPHQYQATIRRVGFPTQARTFETMRDARDWAATVESEMRRGIFADRSEVERTTLGQLLERYGKEVTPTKRGQGPERSRLKRLIAHPIALQRLAALQSADFSDYREERLGEEVSGKTVREELILLSAVLATAREEWSIPVENWARHVRKPSPGKHRERRLVSDEEAKLMAACRKSKNVGLACAVVLAIETGMRRGEIAQLTWEHVDFYTHIITLELTKNGDKRIVPLSERAELALRQLPRNIDGRVFTFHDSNGLGASFACACERAGIKNLRFHDLRHEAASRYAPRMPATALAKLMGWRSLQMTLRYYNPHPHELVALVRSA</sequence>
<proteinExistence type="predicted"/>
<accession>A0ABV9GSP7</accession>
<dbReference type="InterPro" id="IPR011010">
    <property type="entry name" value="DNA_brk_join_enz"/>
</dbReference>
<dbReference type="Gene3D" id="1.10.150.130">
    <property type="match status" value="1"/>
</dbReference>
<dbReference type="Gene3D" id="1.10.443.10">
    <property type="entry name" value="Intergrase catalytic core"/>
    <property type="match status" value="1"/>
</dbReference>
<keyword evidence="6" id="KW-1185">Reference proteome</keyword>
<dbReference type="RefSeq" id="WP_377723966.1">
    <property type="nucleotide sequence ID" value="NZ_JBHSEW010000002.1"/>
</dbReference>